<feature type="transmembrane region" description="Helical" evidence="9">
    <location>
        <begin position="20"/>
        <end position="43"/>
    </location>
</feature>
<feature type="transmembrane region" description="Helical" evidence="9">
    <location>
        <begin position="446"/>
        <end position="466"/>
    </location>
</feature>
<keyword evidence="12" id="KW-1185">Reference proteome</keyword>
<comment type="caution">
    <text evidence="11">The sequence shown here is derived from an EMBL/GenBank/DDBJ whole genome shotgun (WGS) entry which is preliminary data.</text>
</comment>
<keyword evidence="6 9" id="KW-0472">Membrane</keyword>
<dbReference type="PANTHER" id="PTHR42718:SF46">
    <property type="entry name" value="BLR6921 PROTEIN"/>
    <property type="match status" value="1"/>
</dbReference>
<dbReference type="InterPro" id="IPR036259">
    <property type="entry name" value="MFS_trans_sf"/>
</dbReference>
<dbReference type="CDD" id="cd17321">
    <property type="entry name" value="MFS_MMR_MDR_like"/>
    <property type="match status" value="1"/>
</dbReference>
<feature type="transmembrane region" description="Helical" evidence="9">
    <location>
        <begin position="55"/>
        <end position="75"/>
    </location>
</feature>
<dbReference type="InterPro" id="IPR011701">
    <property type="entry name" value="MFS"/>
</dbReference>
<protein>
    <submittedName>
        <fullName evidence="11">MFS transporter</fullName>
    </submittedName>
</protein>
<feature type="domain" description="Major facilitator superfamily (MFS) profile" evidence="10">
    <location>
        <begin position="21"/>
        <end position="470"/>
    </location>
</feature>
<accession>A0ABN1W606</accession>
<feature type="transmembrane region" description="Helical" evidence="9">
    <location>
        <begin position="310"/>
        <end position="328"/>
    </location>
</feature>
<keyword evidence="4 9" id="KW-0812">Transmembrane</keyword>
<comment type="subcellular location">
    <subcellularLocation>
        <location evidence="1">Cell membrane</location>
        <topology evidence="1">Multi-pass membrane protein</topology>
    </subcellularLocation>
</comment>
<evidence type="ECO:0000256" key="9">
    <source>
        <dbReference type="SAM" id="Phobius"/>
    </source>
</evidence>
<keyword evidence="2" id="KW-0813">Transport</keyword>
<dbReference type="Gene3D" id="1.20.1720.10">
    <property type="entry name" value="Multidrug resistance protein D"/>
    <property type="match status" value="1"/>
</dbReference>
<feature type="transmembrane region" description="Helical" evidence="9">
    <location>
        <begin position="408"/>
        <end position="426"/>
    </location>
</feature>
<dbReference type="PROSITE" id="PS50850">
    <property type="entry name" value="MFS"/>
    <property type="match status" value="1"/>
</dbReference>
<feature type="transmembrane region" description="Helical" evidence="9">
    <location>
        <begin position="87"/>
        <end position="106"/>
    </location>
</feature>
<feature type="transmembrane region" description="Helical" evidence="9">
    <location>
        <begin position="372"/>
        <end position="396"/>
    </location>
</feature>
<evidence type="ECO:0000256" key="4">
    <source>
        <dbReference type="ARBA" id="ARBA00022692"/>
    </source>
</evidence>
<evidence type="ECO:0000313" key="11">
    <source>
        <dbReference type="EMBL" id="GAA1236938.1"/>
    </source>
</evidence>
<dbReference type="SUPFAM" id="SSF103473">
    <property type="entry name" value="MFS general substrate transporter"/>
    <property type="match status" value="1"/>
</dbReference>
<feature type="region of interest" description="Disordered" evidence="8">
    <location>
        <begin position="471"/>
        <end position="492"/>
    </location>
</feature>
<proteinExistence type="predicted"/>
<dbReference type="InterPro" id="IPR020846">
    <property type="entry name" value="MFS_dom"/>
</dbReference>
<sequence>MTILSPVSNTATPTERGSGATLAVLVGAYLMIGVDSTVINVALPKIQHELHFSPTGLSWVLNSYTLAFGGLLLLGSRIGDRLGRRRTFTAGVLLFTLASLLGGLAPDNGWLLAARALQGVGAALATPNVLALIATNFAEGPQRNRALSIYSATAGIGASVGLVLGGLLTSFVSWRWALLINVPVGTAVALAAPRLITQPPRHSGHFDAAGALTGTLGTTALVYGFIRVAGHSWGDGQALAGFGAALLLLAGFLLIERRAAQPVVPLRLLADRNRAGAYLNLLLIPAGMLPAFFFLTLFVQNALGYSPLRAGFAFLPLTLSMFTAVRLAPRALARFGPRPVLVAGAVLLTVAGLWLTQLRADGGFLTSLLGPMLVLGLGAGFSFMPMSALVLTGVGAAESGAAAGLLQTLQWTGGTVGLAVLVTVYGTAGRHGSGDPVHHLVRGLDAAFTGATAITVLALLVTVLVLRTPPRDPAAPQPSAGARRPVDSAAGR</sequence>
<evidence type="ECO:0000313" key="12">
    <source>
        <dbReference type="Proteomes" id="UP001500037"/>
    </source>
</evidence>
<evidence type="ECO:0000256" key="8">
    <source>
        <dbReference type="SAM" id="MobiDB-lite"/>
    </source>
</evidence>
<evidence type="ECO:0000256" key="5">
    <source>
        <dbReference type="ARBA" id="ARBA00022989"/>
    </source>
</evidence>
<dbReference type="Proteomes" id="UP001500037">
    <property type="component" value="Unassembled WGS sequence"/>
</dbReference>
<evidence type="ECO:0000259" key="10">
    <source>
        <dbReference type="PROSITE" id="PS50850"/>
    </source>
</evidence>
<evidence type="ECO:0000256" key="3">
    <source>
        <dbReference type="ARBA" id="ARBA00022475"/>
    </source>
</evidence>
<feature type="transmembrane region" description="Helical" evidence="9">
    <location>
        <begin position="340"/>
        <end position="360"/>
    </location>
</feature>
<feature type="transmembrane region" description="Helical" evidence="9">
    <location>
        <begin position="174"/>
        <end position="196"/>
    </location>
</feature>
<evidence type="ECO:0000256" key="1">
    <source>
        <dbReference type="ARBA" id="ARBA00004651"/>
    </source>
</evidence>
<feature type="transmembrane region" description="Helical" evidence="9">
    <location>
        <begin position="238"/>
        <end position="255"/>
    </location>
</feature>
<feature type="transmembrane region" description="Helical" evidence="9">
    <location>
        <begin position="147"/>
        <end position="168"/>
    </location>
</feature>
<evidence type="ECO:0000256" key="7">
    <source>
        <dbReference type="ARBA" id="ARBA00023251"/>
    </source>
</evidence>
<organism evidence="11 12">
    <name type="scientific">Kitasatospora nipponensis</name>
    <dbReference type="NCBI Taxonomy" id="258049"/>
    <lineage>
        <taxon>Bacteria</taxon>
        <taxon>Bacillati</taxon>
        <taxon>Actinomycetota</taxon>
        <taxon>Actinomycetes</taxon>
        <taxon>Kitasatosporales</taxon>
        <taxon>Streptomycetaceae</taxon>
        <taxon>Kitasatospora</taxon>
    </lineage>
</organism>
<dbReference type="EMBL" id="BAAALF010000041">
    <property type="protein sequence ID" value="GAA1236938.1"/>
    <property type="molecule type" value="Genomic_DNA"/>
</dbReference>
<feature type="transmembrane region" description="Helical" evidence="9">
    <location>
        <begin position="208"/>
        <end position="226"/>
    </location>
</feature>
<keyword evidence="5 9" id="KW-1133">Transmembrane helix</keyword>
<dbReference type="Gene3D" id="1.20.1250.20">
    <property type="entry name" value="MFS general substrate transporter like domains"/>
    <property type="match status" value="1"/>
</dbReference>
<name>A0ABN1W606_9ACTN</name>
<keyword evidence="7" id="KW-0046">Antibiotic resistance</keyword>
<evidence type="ECO:0000256" key="2">
    <source>
        <dbReference type="ARBA" id="ARBA00022448"/>
    </source>
</evidence>
<dbReference type="Pfam" id="PF07690">
    <property type="entry name" value="MFS_1"/>
    <property type="match status" value="1"/>
</dbReference>
<keyword evidence="3" id="KW-1003">Cell membrane</keyword>
<dbReference type="PANTHER" id="PTHR42718">
    <property type="entry name" value="MAJOR FACILITATOR SUPERFAMILY MULTIDRUG TRANSPORTER MFSC"/>
    <property type="match status" value="1"/>
</dbReference>
<feature type="transmembrane region" description="Helical" evidence="9">
    <location>
        <begin position="112"/>
        <end position="135"/>
    </location>
</feature>
<gene>
    <name evidence="11" type="ORF">GCM10009665_28830</name>
</gene>
<dbReference type="RefSeq" id="WP_344441914.1">
    <property type="nucleotide sequence ID" value="NZ_BAAALF010000041.1"/>
</dbReference>
<evidence type="ECO:0000256" key="6">
    <source>
        <dbReference type="ARBA" id="ARBA00023136"/>
    </source>
</evidence>
<reference evidence="11 12" key="1">
    <citation type="journal article" date="2019" name="Int. J. Syst. Evol. Microbiol.">
        <title>The Global Catalogue of Microorganisms (GCM) 10K type strain sequencing project: providing services to taxonomists for standard genome sequencing and annotation.</title>
        <authorList>
            <consortium name="The Broad Institute Genomics Platform"/>
            <consortium name="The Broad Institute Genome Sequencing Center for Infectious Disease"/>
            <person name="Wu L."/>
            <person name="Ma J."/>
        </authorList>
    </citation>
    <scope>NUCLEOTIDE SEQUENCE [LARGE SCALE GENOMIC DNA]</scope>
    <source>
        <strain evidence="11 12">JCM 13004</strain>
    </source>
</reference>
<feature type="transmembrane region" description="Helical" evidence="9">
    <location>
        <begin position="276"/>
        <end position="298"/>
    </location>
</feature>